<name>A0A562SS62_CHIJA</name>
<dbReference type="InterPro" id="IPR045055">
    <property type="entry name" value="DNA2/NAM7-like"/>
</dbReference>
<dbReference type="Pfam" id="PF13086">
    <property type="entry name" value="AAA_11"/>
    <property type="match status" value="2"/>
</dbReference>
<dbReference type="OrthoDB" id="9757917at2"/>
<dbReference type="GO" id="GO:0004386">
    <property type="term" value="F:helicase activity"/>
    <property type="evidence" value="ECO:0007669"/>
    <property type="project" value="InterPro"/>
</dbReference>
<evidence type="ECO:0000259" key="1">
    <source>
        <dbReference type="Pfam" id="PF13086"/>
    </source>
</evidence>
<dbReference type="InterPro" id="IPR047187">
    <property type="entry name" value="SF1_C_Upf1"/>
</dbReference>
<reference evidence="3 4" key="1">
    <citation type="journal article" date="2013" name="Stand. Genomic Sci.">
        <title>Genomic Encyclopedia of Type Strains, Phase I: The one thousand microbial genomes (KMG-I) project.</title>
        <authorList>
            <person name="Kyrpides N.C."/>
            <person name="Woyke T."/>
            <person name="Eisen J.A."/>
            <person name="Garrity G."/>
            <person name="Lilburn T.G."/>
            <person name="Beck B.J."/>
            <person name="Whitman W.B."/>
            <person name="Hugenholtz P."/>
            <person name="Klenk H.P."/>
        </authorList>
    </citation>
    <scope>NUCLEOTIDE SEQUENCE [LARGE SCALE GENOMIC DNA]</scope>
    <source>
        <strain evidence="3 4">DSM 13484</strain>
    </source>
</reference>
<dbReference type="InterPro" id="IPR041677">
    <property type="entry name" value="DNA2/NAM7_AAA_11"/>
</dbReference>
<dbReference type="AlphaFoldDB" id="A0A562SS62"/>
<feature type="domain" description="DNA2/NAM7 helicase helicase" evidence="1">
    <location>
        <begin position="710"/>
        <end position="776"/>
    </location>
</feature>
<evidence type="ECO:0000313" key="4">
    <source>
        <dbReference type="Proteomes" id="UP000316778"/>
    </source>
</evidence>
<protein>
    <submittedName>
        <fullName evidence="3">AAA domain-containing protein</fullName>
    </submittedName>
</protein>
<gene>
    <name evidence="3" type="ORF">LX66_4414</name>
</gene>
<dbReference type="RefSeq" id="WP_145717580.1">
    <property type="nucleotide sequence ID" value="NZ_BAAAFY010000002.1"/>
</dbReference>
<dbReference type="Gene3D" id="3.40.50.300">
    <property type="entry name" value="P-loop containing nucleotide triphosphate hydrolases"/>
    <property type="match status" value="3"/>
</dbReference>
<dbReference type="Proteomes" id="UP000316778">
    <property type="component" value="Unassembled WGS sequence"/>
</dbReference>
<sequence length="1143" mass="129792">MDTTTGTDLFEELQEYHFAGSGPRDTYTRLRLLLERVCRQMTAGAPLQFSNLFSRLNYVCQQTRLPAGTAYRIHTFRIHANQVLQGSFHPTEAEYLQDLKAICDVLAHFYGARVPAALQALLPAEDIYKPGYRNRDITHERIRVAVTAVDEQYIYAFDEDTPSGEPIRIRYRDPESTGDTFAPTAAALWQGCQLNLLDVRVDADDIYYPDLLVLEPDYLLDISALAECMKEYGDHPLNYLQSKFEPPKNTRHILLGNAANQFLDEFVNETADSPVVYRDTMRRIFRSLPFELATCADLRDVEQEHTFFREAQVQFNNIRQVVKTVFPSRKISRENGILEPNFICEHLGVQGRLDFLQLEPADNGQVVIELKSGRSPFPESNVELIGRNHRSQAFLYQIVIQKVLGVSFRHLSTFILYSKYPDTNANLRLSQPYMAAIREIINIRNLVVAQERSIANDATGEATRQLIGSIHPDTLFNSGTTHSRFLEQYIIPQLAAFKAPFMQSPPLVLDYFYAFYTFVTKEHYISRTGDTEYDTNKGIASLWLSSLEDKLEAGEILPDLTILENRTAAPVPVIRLQIPDYGTDFLPNFRIGDIVVLYQRNRYTDNVTNKQVFKGAVEALTPHSITIRLRYRQRNPAVLPPGSRYAVEHDFLDASYAAMYRGLYAFLQAGADRQALLLHQRPPEQDPAARLTGPAILSPAIADIVLKAKMAKDYFLLIGPPGTGKTSIALKSMVQEFYAEPANNLLLLSYTNRAVDEICRALDDIDGQPDYIRVGSLLSCEPCYRERLLDNVIAGCDTREQVRQRIQAHRIFVGTVSSIAGKAELFRLKHFQVAIIDEASQILEPQLLGVLCAKDAEGRNAVDRFILIGDHKQLPAVVLQKEKDAELQHPALNAIGIRNRRHSLFERLYRLHKGGGESPVWGMLHRQGRMHPDIMAFPNEAFYGGQLQVVPAPHQVAPLDFVLYDAQEPVQQWLATRRLAFIPAEKRPDAGNNKCNAREAEIVALLVRHIYDLYRQNDLPFVPEQSLGIITPYRSQMALVKHRIHDLHLPALNDLTVDTVERFQGSQRDIIIYSFSVNQAYQLDQLAHEAEEDGLLIDRKLNVALTRARKQLFITGNPDLLARKPVYERLITFIRSRGGHFVI</sequence>
<dbReference type="PANTHER" id="PTHR10887:SF495">
    <property type="entry name" value="HELICASE SENATAXIN ISOFORM X1-RELATED"/>
    <property type="match status" value="1"/>
</dbReference>
<evidence type="ECO:0000259" key="2">
    <source>
        <dbReference type="Pfam" id="PF13087"/>
    </source>
</evidence>
<dbReference type="PANTHER" id="PTHR10887">
    <property type="entry name" value="DNA2/NAM7 HELICASE FAMILY"/>
    <property type="match status" value="1"/>
</dbReference>
<evidence type="ECO:0000313" key="3">
    <source>
        <dbReference type="EMBL" id="TWI84052.1"/>
    </source>
</evidence>
<dbReference type="SUPFAM" id="SSF52540">
    <property type="entry name" value="P-loop containing nucleoside triphosphate hydrolases"/>
    <property type="match status" value="1"/>
</dbReference>
<accession>A0A562SS62</accession>
<proteinExistence type="predicted"/>
<dbReference type="EMBL" id="VLLG01000005">
    <property type="protein sequence ID" value="TWI84052.1"/>
    <property type="molecule type" value="Genomic_DNA"/>
</dbReference>
<feature type="domain" description="DNA2/NAM7 helicase-like C-terminal" evidence="2">
    <location>
        <begin position="902"/>
        <end position="1118"/>
    </location>
</feature>
<dbReference type="InterPro" id="IPR041679">
    <property type="entry name" value="DNA2/NAM7-like_C"/>
</dbReference>
<dbReference type="Pfam" id="PF13087">
    <property type="entry name" value="AAA_12"/>
    <property type="match status" value="1"/>
</dbReference>
<dbReference type="InterPro" id="IPR027417">
    <property type="entry name" value="P-loop_NTPase"/>
</dbReference>
<keyword evidence="4" id="KW-1185">Reference proteome</keyword>
<dbReference type="CDD" id="cd18808">
    <property type="entry name" value="SF1_C_Upf1"/>
    <property type="match status" value="1"/>
</dbReference>
<feature type="domain" description="DNA2/NAM7 helicase helicase" evidence="1">
    <location>
        <begin position="802"/>
        <end position="880"/>
    </location>
</feature>
<comment type="caution">
    <text evidence="3">The sequence shown here is derived from an EMBL/GenBank/DDBJ whole genome shotgun (WGS) entry which is preliminary data.</text>
</comment>
<organism evidence="3 4">
    <name type="scientific">Chitinophaga japonensis</name>
    <name type="common">Flexibacter japonensis</name>
    <dbReference type="NCBI Taxonomy" id="104662"/>
    <lineage>
        <taxon>Bacteria</taxon>
        <taxon>Pseudomonadati</taxon>
        <taxon>Bacteroidota</taxon>
        <taxon>Chitinophagia</taxon>
        <taxon>Chitinophagales</taxon>
        <taxon>Chitinophagaceae</taxon>
        <taxon>Chitinophaga</taxon>
    </lineage>
</organism>